<proteinExistence type="predicted"/>
<dbReference type="EMBL" id="LXQA010052201">
    <property type="protein sequence ID" value="MCI03443.1"/>
    <property type="molecule type" value="Genomic_DNA"/>
</dbReference>
<evidence type="ECO:0000313" key="2">
    <source>
        <dbReference type="Proteomes" id="UP000265520"/>
    </source>
</evidence>
<comment type="caution">
    <text evidence="1">The sequence shown here is derived from an EMBL/GenBank/DDBJ whole genome shotgun (WGS) entry which is preliminary data.</text>
</comment>
<protein>
    <submittedName>
        <fullName evidence="1">Pentatricopeptide repeat-containing protein</fullName>
    </submittedName>
</protein>
<name>A0A392NUD9_9FABA</name>
<dbReference type="AlphaFoldDB" id="A0A392NUD9"/>
<sequence>YWVDGCYRVIQYCVENNHLSTAVDLFKQLKDNFKNDELMTEVLFDGAYSVVAGSESTHLQFGMDLLWAIKDELGLVPSRQCLDFLLSACAQSKDLNNTRLVWREYEVCGYLYNDVSSTFGIRRSQIC</sequence>
<organism evidence="1 2">
    <name type="scientific">Trifolium medium</name>
    <dbReference type="NCBI Taxonomy" id="97028"/>
    <lineage>
        <taxon>Eukaryota</taxon>
        <taxon>Viridiplantae</taxon>
        <taxon>Streptophyta</taxon>
        <taxon>Embryophyta</taxon>
        <taxon>Tracheophyta</taxon>
        <taxon>Spermatophyta</taxon>
        <taxon>Magnoliopsida</taxon>
        <taxon>eudicotyledons</taxon>
        <taxon>Gunneridae</taxon>
        <taxon>Pentapetalae</taxon>
        <taxon>rosids</taxon>
        <taxon>fabids</taxon>
        <taxon>Fabales</taxon>
        <taxon>Fabaceae</taxon>
        <taxon>Papilionoideae</taxon>
        <taxon>50 kb inversion clade</taxon>
        <taxon>NPAAA clade</taxon>
        <taxon>Hologalegina</taxon>
        <taxon>IRL clade</taxon>
        <taxon>Trifolieae</taxon>
        <taxon>Trifolium</taxon>
    </lineage>
</organism>
<dbReference type="PANTHER" id="PTHR47262:SF1">
    <property type="entry name" value="OS02G0132600 PROTEIN"/>
    <property type="match status" value="1"/>
</dbReference>
<keyword evidence="2" id="KW-1185">Reference proteome</keyword>
<accession>A0A392NUD9</accession>
<dbReference type="Gene3D" id="1.25.40.10">
    <property type="entry name" value="Tetratricopeptide repeat domain"/>
    <property type="match status" value="1"/>
</dbReference>
<dbReference type="InterPro" id="IPR011990">
    <property type="entry name" value="TPR-like_helical_dom_sf"/>
</dbReference>
<dbReference type="PANTHER" id="PTHR47262">
    <property type="entry name" value="OS02G0132600 PROTEIN"/>
    <property type="match status" value="1"/>
</dbReference>
<reference evidence="1 2" key="1">
    <citation type="journal article" date="2018" name="Front. Plant Sci.">
        <title>Red Clover (Trifolium pratense) and Zigzag Clover (T. medium) - A Picture of Genomic Similarities and Differences.</title>
        <authorList>
            <person name="Dluhosova J."/>
            <person name="Istvanek J."/>
            <person name="Nedelnik J."/>
            <person name="Repkova J."/>
        </authorList>
    </citation>
    <scope>NUCLEOTIDE SEQUENCE [LARGE SCALE GENOMIC DNA]</scope>
    <source>
        <strain evidence="2">cv. 10/8</strain>
        <tissue evidence="1">Leaf</tissue>
    </source>
</reference>
<dbReference type="Proteomes" id="UP000265520">
    <property type="component" value="Unassembled WGS sequence"/>
</dbReference>
<evidence type="ECO:0000313" key="1">
    <source>
        <dbReference type="EMBL" id="MCI03443.1"/>
    </source>
</evidence>
<feature type="non-terminal residue" evidence="1">
    <location>
        <position position="1"/>
    </location>
</feature>